<organism evidence="1 2">
    <name type="scientific">Armillaria solidipes</name>
    <dbReference type="NCBI Taxonomy" id="1076256"/>
    <lineage>
        <taxon>Eukaryota</taxon>
        <taxon>Fungi</taxon>
        <taxon>Dikarya</taxon>
        <taxon>Basidiomycota</taxon>
        <taxon>Agaricomycotina</taxon>
        <taxon>Agaricomycetes</taxon>
        <taxon>Agaricomycetidae</taxon>
        <taxon>Agaricales</taxon>
        <taxon>Marasmiineae</taxon>
        <taxon>Physalacriaceae</taxon>
        <taxon>Armillaria</taxon>
    </lineage>
</organism>
<keyword evidence="2" id="KW-1185">Reference proteome</keyword>
<sequence>MAISVISETLLRAQVFASQGRPLFSSTPPRVPSLGLPSHWSGLCDVAGCSSSPHFAGWPAKELDDAPRGIGVTALRPSSSWLVRSVLN</sequence>
<gene>
    <name evidence="1" type="ORF">ARMSODRAFT_151773</name>
</gene>
<protein>
    <submittedName>
        <fullName evidence="1">Uncharacterized protein</fullName>
    </submittedName>
</protein>
<name>A0A2H3BJQ9_9AGAR</name>
<dbReference type="AlphaFoldDB" id="A0A2H3BJQ9"/>
<reference evidence="2" key="1">
    <citation type="journal article" date="2017" name="Nat. Ecol. Evol.">
        <title>Genome expansion and lineage-specific genetic innovations in the forest pathogenic fungi Armillaria.</title>
        <authorList>
            <person name="Sipos G."/>
            <person name="Prasanna A.N."/>
            <person name="Walter M.C."/>
            <person name="O'Connor E."/>
            <person name="Balint B."/>
            <person name="Krizsan K."/>
            <person name="Kiss B."/>
            <person name="Hess J."/>
            <person name="Varga T."/>
            <person name="Slot J."/>
            <person name="Riley R."/>
            <person name="Boka B."/>
            <person name="Rigling D."/>
            <person name="Barry K."/>
            <person name="Lee J."/>
            <person name="Mihaltcheva S."/>
            <person name="LaButti K."/>
            <person name="Lipzen A."/>
            <person name="Waldron R."/>
            <person name="Moloney N.M."/>
            <person name="Sperisen C."/>
            <person name="Kredics L."/>
            <person name="Vagvoelgyi C."/>
            <person name="Patrignani A."/>
            <person name="Fitzpatrick D."/>
            <person name="Nagy I."/>
            <person name="Doyle S."/>
            <person name="Anderson J.B."/>
            <person name="Grigoriev I.V."/>
            <person name="Gueldener U."/>
            <person name="Muensterkoetter M."/>
            <person name="Nagy L.G."/>
        </authorList>
    </citation>
    <scope>NUCLEOTIDE SEQUENCE [LARGE SCALE GENOMIC DNA]</scope>
    <source>
        <strain evidence="2">28-4</strain>
    </source>
</reference>
<accession>A0A2H3BJQ9</accession>
<evidence type="ECO:0000313" key="2">
    <source>
        <dbReference type="Proteomes" id="UP000218334"/>
    </source>
</evidence>
<evidence type="ECO:0000313" key="1">
    <source>
        <dbReference type="EMBL" id="PBK69910.1"/>
    </source>
</evidence>
<proteinExistence type="predicted"/>
<dbReference type="EMBL" id="KZ293428">
    <property type="protein sequence ID" value="PBK69910.1"/>
    <property type="molecule type" value="Genomic_DNA"/>
</dbReference>
<dbReference type="Proteomes" id="UP000218334">
    <property type="component" value="Unassembled WGS sequence"/>
</dbReference>